<dbReference type="InterPro" id="IPR029044">
    <property type="entry name" value="Nucleotide-diphossugar_trans"/>
</dbReference>
<evidence type="ECO:0000259" key="2">
    <source>
        <dbReference type="Pfam" id="PF00535"/>
    </source>
</evidence>
<dbReference type="CDD" id="cd00761">
    <property type="entry name" value="Glyco_tranf_GTA_type"/>
    <property type="match status" value="1"/>
</dbReference>
<comment type="similarity">
    <text evidence="1">Belongs to the glycosyltransferase 2 family.</text>
</comment>
<name>A0ABX5I8M0_STACR</name>
<dbReference type="Proteomes" id="UP000242008">
    <property type="component" value="Unassembled WGS sequence"/>
</dbReference>
<dbReference type="PANTHER" id="PTHR22916">
    <property type="entry name" value="GLYCOSYLTRANSFERASE"/>
    <property type="match status" value="1"/>
</dbReference>
<accession>A0ABX5I8M0</accession>
<dbReference type="SUPFAM" id="SSF53448">
    <property type="entry name" value="Nucleotide-diphospho-sugar transferases"/>
    <property type="match status" value="1"/>
</dbReference>
<proteinExistence type="inferred from homology"/>
<comment type="caution">
    <text evidence="3">The sequence shown here is derived from an EMBL/GenBank/DDBJ whole genome shotgun (WGS) entry which is preliminary data.</text>
</comment>
<gene>
    <name evidence="3" type="ORF">BU676_07795</name>
</gene>
<organism evidence="3 4">
    <name type="scientific">Staphylococcus chromogenes</name>
    <name type="common">Staphylococcus hyicus subsp. chromogenes</name>
    <dbReference type="NCBI Taxonomy" id="46126"/>
    <lineage>
        <taxon>Bacteria</taxon>
        <taxon>Bacillati</taxon>
        <taxon>Bacillota</taxon>
        <taxon>Bacilli</taxon>
        <taxon>Bacillales</taxon>
        <taxon>Staphylococcaceae</taxon>
        <taxon>Staphylococcus</taxon>
    </lineage>
</organism>
<evidence type="ECO:0000256" key="1">
    <source>
        <dbReference type="ARBA" id="ARBA00006739"/>
    </source>
</evidence>
<dbReference type="EMBL" id="PZAO01000017">
    <property type="protein sequence ID" value="PTG69322.1"/>
    <property type="molecule type" value="Genomic_DNA"/>
</dbReference>
<dbReference type="InterPro" id="IPR001173">
    <property type="entry name" value="Glyco_trans_2-like"/>
</dbReference>
<dbReference type="Gene3D" id="3.90.550.10">
    <property type="entry name" value="Spore Coat Polysaccharide Biosynthesis Protein SpsA, Chain A"/>
    <property type="match status" value="1"/>
</dbReference>
<evidence type="ECO:0000313" key="3">
    <source>
        <dbReference type="EMBL" id="PTG69322.1"/>
    </source>
</evidence>
<feature type="domain" description="Glycosyltransferase 2-like" evidence="2">
    <location>
        <begin position="9"/>
        <end position="137"/>
    </location>
</feature>
<evidence type="ECO:0000313" key="4">
    <source>
        <dbReference type="Proteomes" id="UP000242008"/>
    </source>
</evidence>
<keyword evidence="4" id="KW-1185">Reference proteome</keyword>
<dbReference type="PANTHER" id="PTHR22916:SF3">
    <property type="entry name" value="UDP-GLCNAC:BETAGAL BETA-1,3-N-ACETYLGLUCOSAMINYLTRANSFERASE-LIKE PROTEIN 1"/>
    <property type="match status" value="1"/>
</dbReference>
<reference evidence="3 4" key="1">
    <citation type="journal article" date="2016" name="Front. Microbiol.">
        <title>Comprehensive Phylogenetic Analysis of Bovine Non-aureus Staphylococci Species Based on Whole-Genome Sequencing.</title>
        <authorList>
            <person name="Naushad S."/>
            <person name="Barkema H.W."/>
            <person name="Luby C."/>
            <person name="Condas L.A."/>
            <person name="Nobrega D.B."/>
            <person name="Carson D.A."/>
            <person name="De Buck J."/>
        </authorList>
    </citation>
    <scope>NUCLEOTIDE SEQUENCE [LARGE SCALE GENOMIC DNA]</scope>
    <source>
        <strain evidence="3 4">SNUC 1363</strain>
    </source>
</reference>
<sequence length="470" mass="55157">MLKKSKLFSIIVTTFNNEASIRNTIDSIVNQTLDNNFYEIVVVDDCSTDNTWSILQEYNHSNISLYRLDNNTGGPSAPRNIGLKYASGKYVYFHDGDDWLHPDILKHIYDNKSWQKSDLIIGKVLKFKNGNTTIHAKFMSVNERINYQPLKIPYLFYYLGPAGKFIKTDLLKRNKIEFPTDSHFGEDKIFFMNVFRYAQKVTTTTKEVTFFDRSTDNHSIVRSTDFIEKRRSDYKLFEEILSIKDKKIKEAFMLRVLEYDLLNNCNSHVFLKLSVEDKAKVFEIIKSIYTHKSVSKKLIKRIDSKYLEPINAIFNDDLEKFIDFFRWYKTQAKLLKKGKKFELIQTDYNNQFQVEVPYASLLNLQAFNNRVILQINIFNVREKQIKSVLIESRNEYSSSIELTDFSYLNGVISIEIPKSVYTNLSKGLYNILVVYDEYKAINIKYGFTKEVEDLKFYPTINGNLSIKKLK</sequence>
<dbReference type="Pfam" id="PF00535">
    <property type="entry name" value="Glycos_transf_2"/>
    <property type="match status" value="1"/>
</dbReference>
<protein>
    <submittedName>
        <fullName evidence="3">Glycosyltransferase family 2 protein</fullName>
    </submittedName>
</protein>
<dbReference type="RefSeq" id="WP_037576008.1">
    <property type="nucleotide sequence ID" value="NZ_CP133242.1"/>
</dbReference>